<dbReference type="HAMAP" id="MF_00493">
    <property type="entry name" value="Transaldolase_2"/>
    <property type="match status" value="1"/>
</dbReference>
<dbReference type="SUPFAM" id="SSF51569">
    <property type="entry name" value="Aldolase"/>
    <property type="match status" value="1"/>
</dbReference>
<keyword evidence="13" id="KW-1185">Reference proteome</keyword>
<dbReference type="GO" id="GO:0005737">
    <property type="term" value="C:cytoplasm"/>
    <property type="evidence" value="ECO:0007669"/>
    <property type="project" value="UniProtKB-SubCell"/>
</dbReference>
<dbReference type="UniPathway" id="UPA00115">
    <property type="reaction ID" value="UER00414"/>
</dbReference>
<evidence type="ECO:0000256" key="2">
    <source>
        <dbReference type="ARBA" id="ARBA00004496"/>
    </source>
</evidence>
<dbReference type="InterPro" id="IPR018225">
    <property type="entry name" value="Transaldolase_AS"/>
</dbReference>
<proteinExistence type="inferred from homology"/>
<keyword evidence="9 11" id="KW-0704">Schiff base</keyword>
<dbReference type="AlphaFoldDB" id="A0A1D9GIT9"/>
<comment type="pathway">
    <text evidence="3 11">Carbohydrate degradation; pentose phosphate pathway; D-glyceraldehyde 3-phosphate and beta-D-fructose 6-phosphate from D-ribose 5-phosphate and D-xylulose 5-phosphate (non-oxidative stage): step 2/3.</text>
</comment>
<dbReference type="InterPro" id="IPR013785">
    <property type="entry name" value="Aldolase_TIM"/>
</dbReference>
<name>A0A1D9GIT9_9GAMM</name>
<dbReference type="EC" id="2.2.1.2" evidence="5 11"/>
<dbReference type="PANTHER" id="PTHR10683:SF31">
    <property type="entry name" value="TRANSALDOLASE"/>
    <property type="match status" value="1"/>
</dbReference>
<dbReference type="NCBIfam" id="TIGR00876">
    <property type="entry name" value="tal_mycobact"/>
    <property type="match status" value="1"/>
</dbReference>
<dbReference type="Pfam" id="PF00923">
    <property type="entry name" value="TAL_FSA"/>
    <property type="match status" value="1"/>
</dbReference>
<evidence type="ECO:0000256" key="11">
    <source>
        <dbReference type="HAMAP-Rule" id="MF_00493"/>
    </source>
</evidence>
<evidence type="ECO:0000256" key="1">
    <source>
        <dbReference type="ARBA" id="ARBA00003518"/>
    </source>
</evidence>
<keyword evidence="8 11" id="KW-0570">Pentose shunt</keyword>
<evidence type="ECO:0000313" key="12">
    <source>
        <dbReference type="EMBL" id="AOY87444.1"/>
    </source>
</evidence>
<dbReference type="PANTHER" id="PTHR10683">
    <property type="entry name" value="TRANSALDOLASE"/>
    <property type="match status" value="1"/>
</dbReference>
<keyword evidence="6 11" id="KW-0963">Cytoplasm</keyword>
<comment type="function">
    <text evidence="1 11">Transaldolase is important for the balance of metabolites in the pentose-phosphate pathway.</text>
</comment>
<evidence type="ECO:0000256" key="8">
    <source>
        <dbReference type="ARBA" id="ARBA00023126"/>
    </source>
</evidence>
<comment type="subcellular location">
    <subcellularLocation>
        <location evidence="2 11">Cytoplasm</location>
    </subcellularLocation>
</comment>
<evidence type="ECO:0000256" key="10">
    <source>
        <dbReference type="ARBA" id="ARBA00048810"/>
    </source>
</evidence>
<dbReference type="Proteomes" id="UP000177445">
    <property type="component" value="Chromosome"/>
</dbReference>
<evidence type="ECO:0000313" key="13">
    <source>
        <dbReference type="Proteomes" id="UP000177445"/>
    </source>
</evidence>
<evidence type="ECO:0000256" key="5">
    <source>
        <dbReference type="ARBA" id="ARBA00013151"/>
    </source>
</evidence>
<dbReference type="GO" id="GO:0004801">
    <property type="term" value="F:transaldolase activity"/>
    <property type="evidence" value="ECO:0007669"/>
    <property type="project" value="UniProtKB-UniRule"/>
</dbReference>
<comment type="similarity">
    <text evidence="4 11">Belongs to the transaldolase family. Type 2 subfamily.</text>
</comment>
<dbReference type="KEGG" id="msq:BKP64_04190"/>
<feature type="active site" description="Schiff-base intermediate with substrate" evidence="11">
    <location>
        <position position="141"/>
    </location>
</feature>
<organism evidence="12 13">
    <name type="scientific">Marinobacter salinus</name>
    <dbReference type="NCBI Taxonomy" id="1874317"/>
    <lineage>
        <taxon>Bacteria</taxon>
        <taxon>Pseudomonadati</taxon>
        <taxon>Pseudomonadota</taxon>
        <taxon>Gammaproteobacteria</taxon>
        <taxon>Pseudomonadales</taxon>
        <taxon>Marinobacteraceae</taxon>
        <taxon>Marinobacter</taxon>
    </lineage>
</organism>
<evidence type="ECO:0000256" key="6">
    <source>
        <dbReference type="ARBA" id="ARBA00022490"/>
    </source>
</evidence>
<evidence type="ECO:0000256" key="9">
    <source>
        <dbReference type="ARBA" id="ARBA00023270"/>
    </source>
</evidence>
<keyword evidence="7 11" id="KW-0808">Transferase</keyword>
<dbReference type="PIRSF" id="PIRSF036915">
    <property type="entry name" value="Trnald_Bac_Plnt"/>
    <property type="match status" value="1"/>
</dbReference>
<dbReference type="EMBL" id="CP017715">
    <property type="protein sequence ID" value="AOY87444.1"/>
    <property type="molecule type" value="Genomic_DNA"/>
</dbReference>
<dbReference type="STRING" id="1874317.BKP64_04190"/>
<dbReference type="CDD" id="cd00955">
    <property type="entry name" value="Transaldolase_like"/>
    <property type="match status" value="1"/>
</dbReference>
<dbReference type="PROSITE" id="PS01054">
    <property type="entry name" value="TRANSALDOLASE_1"/>
    <property type="match status" value="1"/>
</dbReference>
<evidence type="ECO:0000256" key="7">
    <source>
        <dbReference type="ARBA" id="ARBA00022679"/>
    </source>
</evidence>
<evidence type="ECO:0000256" key="3">
    <source>
        <dbReference type="ARBA" id="ARBA00004857"/>
    </source>
</evidence>
<dbReference type="GO" id="GO:0005975">
    <property type="term" value="P:carbohydrate metabolic process"/>
    <property type="evidence" value="ECO:0007669"/>
    <property type="project" value="InterPro"/>
</dbReference>
<comment type="catalytic activity">
    <reaction evidence="10 11">
        <text>D-sedoheptulose 7-phosphate + D-glyceraldehyde 3-phosphate = D-erythrose 4-phosphate + beta-D-fructose 6-phosphate</text>
        <dbReference type="Rhea" id="RHEA:17053"/>
        <dbReference type="ChEBI" id="CHEBI:16897"/>
        <dbReference type="ChEBI" id="CHEBI:57483"/>
        <dbReference type="ChEBI" id="CHEBI:57634"/>
        <dbReference type="ChEBI" id="CHEBI:59776"/>
        <dbReference type="EC" id="2.2.1.2"/>
    </reaction>
</comment>
<dbReference type="InterPro" id="IPR001585">
    <property type="entry name" value="TAL/FSA"/>
</dbReference>
<dbReference type="RefSeq" id="WP_070966421.1">
    <property type="nucleotide sequence ID" value="NZ_CP017715.1"/>
</dbReference>
<gene>
    <name evidence="11" type="primary">tal</name>
    <name evidence="12" type="ORF">BKP64_04190</name>
</gene>
<reference evidence="12 13" key="1">
    <citation type="submission" date="2016-10" db="EMBL/GenBank/DDBJ databases">
        <title>Marinobacter salinus sp. nov., a moderately halophilic bacterium isolated from a tidal flat environment.</title>
        <authorList>
            <person name="Park S.-J."/>
        </authorList>
    </citation>
    <scope>NUCLEOTIDE SEQUENCE [LARGE SCALE GENOMIC DNA]</scope>
    <source>
        <strain evidence="12 13">Hb8</strain>
    </source>
</reference>
<sequence length="370" mass="41183">MTKLPILHSEYGQSIWLDYIDRNLLLRGGLEALIEQGLRGVTSNPTIFLKAIKESDDYDDAIRDLLQADHEMDDVTLYQWLTIQDVQMAADVLEPVYVSSDGTDGFVSLEVSPHLAFDTYATVEAARHLWHSVDRPNLMIKVPATMAGLPAIEHLIAEGINVNATLLFSVERYKAVAEAYMRGLSLNPHPEKVASVASFFVSRVDTKVDAALDKIGTPEAESLKGCIAIANAKSAYQYFRETIDSEHYKAQRRRGARPQRPLWASTSTKNPKYSNVLYVEQLIGADTVNTVTPETLDAFQADGELRGTLGSGIRTAKRQLDSLDALGIDLDRIMQELEQEGVRKFADSYDQLLAALKNKRLLVAKHYADK</sequence>
<dbReference type="PROSITE" id="PS00958">
    <property type="entry name" value="TRANSALDOLASE_2"/>
    <property type="match status" value="1"/>
</dbReference>
<dbReference type="NCBIfam" id="NF002881">
    <property type="entry name" value="PRK03343.1"/>
    <property type="match status" value="1"/>
</dbReference>
<dbReference type="InterPro" id="IPR004732">
    <property type="entry name" value="Transaldolase_2"/>
</dbReference>
<dbReference type="OrthoDB" id="140919at2"/>
<protein>
    <recommendedName>
        <fullName evidence="5 11">Transaldolase</fullName>
        <ecNumber evidence="5 11">2.2.1.2</ecNumber>
    </recommendedName>
</protein>
<dbReference type="GO" id="GO:0006098">
    <property type="term" value="P:pentose-phosphate shunt"/>
    <property type="evidence" value="ECO:0007669"/>
    <property type="project" value="UniProtKB-UniRule"/>
</dbReference>
<evidence type="ECO:0000256" key="4">
    <source>
        <dbReference type="ARBA" id="ARBA00008426"/>
    </source>
</evidence>
<dbReference type="Gene3D" id="3.20.20.70">
    <property type="entry name" value="Aldolase class I"/>
    <property type="match status" value="1"/>
</dbReference>
<accession>A0A1D9GIT9</accession>